<accession>A0AAN9AL95</accession>
<dbReference type="Proteomes" id="UP001374579">
    <property type="component" value="Unassembled WGS sequence"/>
</dbReference>
<organism evidence="1 2">
    <name type="scientific">Littorina saxatilis</name>
    <dbReference type="NCBI Taxonomy" id="31220"/>
    <lineage>
        <taxon>Eukaryota</taxon>
        <taxon>Metazoa</taxon>
        <taxon>Spiralia</taxon>
        <taxon>Lophotrochozoa</taxon>
        <taxon>Mollusca</taxon>
        <taxon>Gastropoda</taxon>
        <taxon>Caenogastropoda</taxon>
        <taxon>Littorinimorpha</taxon>
        <taxon>Littorinoidea</taxon>
        <taxon>Littorinidae</taxon>
        <taxon>Littorina</taxon>
    </lineage>
</organism>
<reference evidence="1 2" key="1">
    <citation type="submission" date="2024-02" db="EMBL/GenBank/DDBJ databases">
        <title>Chromosome-scale genome assembly of the rough periwinkle Littorina saxatilis.</title>
        <authorList>
            <person name="De Jode A."/>
            <person name="Faria R."/>
            <person name="Formenti G."/>
            <person name="Sims Y."/>
            <person name="Smith T.P."/>
            <person name="Tracey A."/>
            <person name="Wood J.M.D."/>
            <person name="Zagrodzka Z.B."/>
            <person name="Johannesson K."/>
            <person name="Butlin R.K."/>
            <person name="Leder E.H."/>
        </authorList>
    </citation>
    <scope>NUCLEOTIDE SEQUENCE [LARGE SCALE GENOMIC DNA]</scope>
    <source>
        <strain evidence="1">Snail1</strain>
        <tissue evidence="1">Muscle</tissue>
    </source>
</reference>
<evidence type="ECO:0000313" key="1">
    <source>
        <dbReference type="EMBL" id="KAK7089010.1"/>
    </source>
</evidence>
<evidence type="ECO:0000313" key="2">
    <source>
        <dbReference type="Proteomes" id="UP001374579"/>
    </source>
</evidence>
<sequence>MLQLRCRVGQSVCTQLNWGYTGGINGNVVCCPTVSGQGFVMNLGLTAPDNCKCKQGTEEEYASAVAGVTTRRPSTGTDRIRCKVGVSTCQAAKWTNRVFIIQRDICCPADRKMDIIILSTSSVRCGCVPI</sequence>
<gene>
    <name evidence="1" type="ORF">V1264_024423</name>
</gene>
<dbReference type="EMBL" id="JBAMIC010003327">
    <property type="protein sequence ID" value="KAK7089010.1"/>
    <property type="molecule type" value="Genomic_DNA"/>
</dbReference>
<proteinExistence type="predicted"/>
<name>A0AAN9AL95_9CAEN</name>
<keyword evidence="2" id="KW-1185">Reference proteome</keyword>
<protein>
    <submittedName>
        <fullName evidence="1">Uncharacterized protein</fullName>
    </submittedName>
</protein>
<dbReference type="AlphaFoldDB" id="A0AAN9AL95"/>
<comment type="caution">
    <text evidence="1">The sequence shown here is derived from an EMBL/GenBank/DDBJ whole genome shotgun (WGS) entry which is preliminary data.</text>
</comment>